<comment type="caution">
    <text evidence="2">The sequence shown here is derived from an EMBL/GenBank/DDBJ whole genome shotgun (WGS) entry which is preliminary data.</text>
</comment>
<evidence type="ECO:0000313" key="3">
    <source>
        <dbReference type="Proteomes" id="UP001219518"/>
    </source>
</evidence>
<name>A0AAE1LPZ4_9NEOP</name>
<evidence type="ECO:0000256" key="1">
    <source>
        <dbReference type="SAM" id="SignalP"/>
    </source>
</evidence>
<keyword evidence="1" id="KW-0732">Signal</keyword>
<sequence length="438" mass="49995">MIWGLLPLAGLAAVLVALARAKDPPPVFGRYRVRGPRFWIKYVFMRVVLWIRKRAARPVLDAEGRPVHPLVDKERLQVLGEHPLAFDAIFFMACDLEGAYVIAGSERRHHGVVNSPIYIRIPGLGLLMHTKLPDTCLFGADGVVYGAEGIRLQPVEPLKTWCVEFDGVMKLQEDPSKQFNVKLRGVWTAGWPAFNYDTDTNPHTMAKTVAVEEWSRDYFNRLKSAHQSHYEQMGHLRGSVQVDDVVHPLDLMSIRDHSTGPVRDFDLLYRYAFYMMFFEDGSMSSIIVVNQPCSVSRFESGYICLPGGEVHSMEWCDLELWQHGEDGEPPVDHAFRFKAGGTEYHVKAKGDGMAYHYVGWQWEAKIMEMFSSYEMNGVRGRGLSEFHYHNSSGRPAERAVNDPDWFAGVVKEAYAKPSPYSLRDFHRRPYHDWSKPAN</sequence>
<feature type="chain" id="PRO_5042296717" evidence="1">
    <location>
        <begin position="22"/>
        <end position="438"/>
    </location>
</feature>
<keyword evidence="3" id="KW-1185">Reference proteome</keyword>
<dbReference type="AlphaFoldDB" id="A0AAE1LPZ4"/>
<accession>A0AAE1LPZ4</accession>
<dbReference type="EMBL" id="JAHWGI010001285">
    <property type="protein sequence ID" value="KAK3927410.1"/>
    <property type="molecule type" value="Genomic_DNA"/>
</dbReference>
<dbReference type="PANTHER" id="PTHR34717">
    <property type="entry name" value="EG:BACR7A4.20 PROTEIN"/>
    <property type="match status" value="1"/>
</dbReference>
<proteinExistence type="predicted"/>
<gene>
    <name evidence="2" type="ORF">KUF71_015694</name>
</gene>
<evidence type="ECO:0000313" key="2">
    <source>
        <dbReference type="EMBL" id="KAK3927410.1"/>
    </source>
</evidence>
<dbReference type="Proteomes" id="UP001219518">
    <property type="component" value="Unassembled WGS sequence"/>
</dbReference>
<organism evidence="2 3">
    <name type="scientific">Frankliniella fusca</name>
    <dbReference type="NCBI Taxonomy" id="407009"/>
    <lineage>
        <taxon>Eukaryota</taxon>
        <taxon>Metazoa</taxon>
        <taxon>Ecdysozoa</taxon>
        <taxon>Arthropoda</taxon>
        <taxon>Hexapoda</taxon>
        <taxon>Insecta</taxon>
        <taxon>Pterygota</taxon>
        <taxon>Neoptera</taxon>
        <taxon>Paraneoptera</taxon>
        <taxon>Thysanoptera</taxon>
        <taxon>Terebrantia</taxon>
        <taxon>Thripoidea</taxon>
        <taxon>Thripidae</taxon>
        <taxon>Frankliniella</taxon>
    </lineage>
</organism>
<reference evidence="2" key="2">
    <citation type="journal article" date="2023" name="BMC Genomics">
        <title>Pest status, molecular evolution, and epigenetic factors derived from the genome assembly of Frankliniella fusca, a thysanopteran phytovirus vector.</title>
        <authorList>
            <person name="Catto M.A."/>
            <person name="Labadie P.E."/>
            <person name="Jacobson A.L."/>
            <person name="Kennedy G.G."/>
            <person name="Srinivasan R."/>
            <person name="Hunt B.G."/>
        </authorList>
    </citation>
    <scope>NUCLEOTIDE SEQUENCE</scope>
    <source>
        <strain evidence="2">PL_HMW_Pooled</strain>
    </source>
</reference>
<dbReference type="PANTHER" id="PTHR34717:SF1">
    <property type="entry name" value="EG:BACR7A4.20 PROTEIN"/>
    <property type="match status" value="1"/>
</dbReference>
<feature type="signal peptide" evidence="1">
    <location>
        <begin position="1"/>
        <end position="21"/>
    </location>
</feature>
<protein>
    <submittedName>
        <fullName evidence="2">CDK5RAP3-like protein</fullName>
    </submittedName>
</protein>
<reference evidence="2" key="1">
    <citation type="submission" date="2021-07" db="EMBL/GenBank/DDBJ databases">
        <authorList>
            <person name="Catto M.A."/>
            <person name="Jacobson A."/>
            <person name="Kennedy G."/>
            <person name="Labadie P."/>
            <person name="Hunt B.G."/>
            <person name="Srinivasan R."/>
        </authorList>
    </citation>
    <scope>NUCLEOTIDE SEQUENCE</scope>
    <source>
        <strain evidence="2">PL_HMW_Pooled</strain>
        <tissue evidence="2">Head</tissue>
    </source>
</reference>